<name>A0A9P8AGK9_9ASCO</name>
<evidence type="ECO:0000256" key="1">
    <source>
        <dbReference type="SAM" id="MobiDB-lite"/>
    </source>
</evidence>
<evidence type="ECO:0000313" key="4">
    <source>
        <dbReference type="Proteomes" id="UP000790833"/>
    </source>
</evidence>
<proteinExistence type="predicted"/>
<feature type="signal peptide" evidence="2">
    <location>
        <begin position="1"/>
        <end position="22"/>
    </location>
</feature>
<feature type="region of interest" description="Disordered" evidence="1">
    <location>
        <begin position="163"/>
        <end position="221"/>
    </location>
</feature>
<reference evidence="3" key="1">
    <citation type="submission" date="2021-03" db="EMBL/GenBank/DDBJ databases">
        <authorList>
            <person name="Palmer J.M."/>
        </authorList>
    </citation>
    <scope>NUCLEOTIDE SEQUENCE</scope>
    <source>
        <strain evidence="3">ARV_011</strain>
    </source>
</reference>
<organism evidence="3 4">
    <name type="scientific">Scheffersomyces spartinae</name>
    <dbReference type="NCBI Taxonomy" id="45513"/>
    <lineage>
        <taxon>Eukaryota</taxon>
        <taxon>Fungi</taxon>
        <taxon>Dikarya</taxon>
        <taxon>Ascomycota</taxon>
        <taxon>Saccharomycotina</taxon>
        <taxon>Pichiomycetes</taxon>
        <taxon>Debaryomycetaceae</taxon>
        <taxon>Scheffersomyces</taxon>
    </lineage>
</organism>
<dbReference type="RefSeq" id="XP_043047067.1">
    <property type="nucleotide sequence ID" value="XM_043193846.1"/>
</dbReference>
<gene>
    <name evidence="3" type="ORF">KQ657_003110</name>
</gene>
<dbReference type="GeneID" id="66116484"/>
<evidence type="ECO:0000313" key="3">
    <source>
        <dbReference type="EMBL" id="KAG7191515.1"/>
    </source>
</evidence>
<keyword evidence="2" id="KW-0732">Signal</keyword>
<dbReference type="EMBL" id="JAHMUF010000028">
    <property type="protein sequence ID" value="KAG7191515.1"/>
    <property type="molecule type" value="Genomic_DNA"/>
</dbReference>
<accession>A0A9P8AGK9</accession>
<comment type="caution">
    <text evidence="3">The sequence shown here is derived from an EMBL/GenBank/DDBJ whole genome shotgun (WGS) entry which is preliminary data.</text>
</comment>
<sequence length="236" mass="25393">MANSTMQFSLLLLAVFSVVAQATFINWWDYSYSFNLVNGWDSGLNPKNCYDNVLTNTLFFSCTADLEVTSLWGKACQKTKYPHTKSLTTSTVGWWKTSWYTWCPIPSTATPPCPPPTTSVPVKCCNYWGLCTTKTTKATKCTTTKTTTGCVNTYTWWEPCKDSSTAVPSSTPCTTSTTSTTPSSTPCTTSTTSTTPTSSPCTTSSTKTSTPCTTSTTPTSTPCVTAPPQVTTGVLS</sequence>
<dbReference type="AlphaFoldDB" id="A0A9P8AGK9"/>
<protein>
    <submittedName>
        <fullName evidence="3">Uncharacterized protein</fullName>
    </submittedName>
</protein>
<evidence type="ECO:0000256" key="2">
    <source>
        <dbReference type="SAM" id="SignalP"/>
    </source>
</evidence>
<dbReference type="Proteomes" id="UP000790833">
    <property type="component" value="Unassembled WGS sequence"/>
</dbReference>
<feature type="chain" id="PRO_5040460792" evidence="2">
    <location>
        <begin position="23"/>
        <end position="236"/>
    </location>
</feature>
<keyword evidence="4" id="KW-1185">Reference proteome</keyword>